<organism evidence="1 2">
    <name type="scientific">Cyphomyrmex costatus</name>
    <dbReference type="NCBI Taxonomy" id="456900"/>
    <lineage>
        <taxon>Eukaryota</taxon>
        <taxon>Metazoa</taxon>
        <taxon>Ecdysozoa</taxon>
        <taxon>Arthropoda</taxon>
        <taxon>Hexapoda</taxon>
        <taxon>Insecta</taxon>
        <taxon>Pterygota</taxon>
        <taxon>Neoptera</taxon>
        <taxon>Endopterygota</taxon>
        <taxon>Hymenoptera</taxon>
        <taxon>Apocrita</taxon>
        <taxon>Aculeata</taxon>
        <taxon>Formicoidea</taxon>
        <taxon>Formicidae</taxon>
        <taxon>Myrmicinae</taxon>
        <taxon>Cyphomyrmex</taxon>
    </lineage>
</organism>
<reference evidence="1 2" key="1">
    <citation type="submission" date="2016-03" db="EMBL/GenBank/DDBJ databases">
        <title>Cyphomyrmex costatus WGS genome.</title>
        <authorList>
            <person name="Nygaard S."/>
            <person name="Hu H."/>
            <person name="Boomsma J."/>
            <person name="Zhang G."/>
        </authorList>
    </citation>
    <scope>NUCLEOTIDE SEQUENCE [LARGE SCALE GENOMIC DNA]</scope>
    <source>
        <strain evidence="1">MS0001</strain>
        <tissue evidence="1">Whole body</tissue>
    </source>
</reference>
<proteinExistence type="predicted"/>
<evidence type="ECO:0000313" key="2">
    <source>
        <dbReference type="Proteomes" id="UP000078542"/>
    </source>
</evidence>
<name>A0A151IC70_9HYME</name>
<dbReference type="AlphaFoldDB" id="A0A151IC70"/>
<keyword evidence="2" id="KW-1185">Reference proteome</keyword>
<sequence length="200" mass="22150">MKPSGDVAWHGMGDAGMDGEHSDILIREDEITKSESCEPIAARKNSLAGAPDKQIFFFCYAHDCVLSRSQSGMCVSYEFNFGAHARCDGFGSLLIRLHQAMPLDLSACRRRTGKGYEIGRSRYFEYAGNAPKLIHDSDVGSTHAQAVRPSRSHPAPIPFGSSNIVVNHAQCAPHLRIRIYLRRVFPSTHEEDLSSIKRGF</sequence>
<gene>
    <name evidence="1" type="ORF">ALC62_11637</name>
</gene>
<protein>
    <submittedName>
        <fullName evidence="1">Uncharacterized protein</fullName>
    </submittedName>
</protein>
<dbReference type="Proteomes" id="UP000078542">
    <property type="component" value="Unassembled WGS sequence"/>
</dbReference>
<accession>A0A151IC70</accession>
<evidence type="ECO:0000313" key="1">
    <source>
        <dbReference type="EMBL" id="KYM97692.1"/>
    </source>
</evidence>
<dbReference type="EMBL" id="KQ978064">
    <property type="protein sequence ID" value="KYM97692.1"/>
    <property type="molecule type" value="Genomic_DNA"/>
</dbReference>